<protein>
    <submittedName>
        <fullName evidence="1">Uncharacterized protein</fullName>
    </submittedName>
</protein>
<evidence type="ECO:0000313" key="2">
    <source>
        <dbReference type="Proteomes" id="UP000620550"/>
    </source>
</evidence>
<dbReference type="Proteomes" id="UP000620550">
    <property type="component" value="Unassembled WGS sequence"/>
</dbReference>
<gene>
    <name evidence="1" type="ORF">GCM10017764_34380</name>
</gene>
<proteinExistence type="predicted"/>
<reference evidence="2" key="1">
    <citation type="journal article" date="2019" name="Int. J. Syst. Evol. Microbiol.">
        <title>The Global Catalogue of Microorganisms (GCM) 10K type strain sequencing project: providing services to taxonomists for standard genome sequencing and annotation.</title>
        <authorList>
            <consortium name="The Broad Institute Genomics Platform"/>
            <consortium name="The Broad Institute Genome Sequencing Center for Infectious Disease"/>
            <person name="Wu L."/>
            <person name="Ma J."/>
        </authorList>
    </citation>
    <scope>NUCLEOTIDE SEQUENCE [LARGE SCALE GENOMIC DNA]</scope>
    <source>
        <strain evidence="2">CGMCC 1.12966</strain>
    </source>
</reference>
<comment type="caution">
    <text evidence="1">The sequence shown here is derived from an EMBL/GenBank/DDBJ whole genome shotgun (WGS) entry which is preliminary data.</text>
</comment>
<dbReference type="EMBL" id="BNAF01000017">
    <property type="protein sequence ID" value="GHE48398.1"/>
    <property type="molecule type" value="Genomic_DNA"/>
</dbReference>
<name>A0ABQ3HYS2_9SPHI</name>
<evidence type="ECO:0000313" key="1">
    <source>
        <dbReference type="EMBL" id="GHE48398.1"/>
    </source>
</evidence>
<organism evidence="1 2">
    <name type="scientific">Sphingobacterium griseoflavum</name>
    <dbReference type="NCBI Taxonomy" id="1474952"/>
    <lineage>
        <taxon>Bacteria</taxon>
        <taxon>Pseudomonadati</taxon>
        <taxon>Bacteroidota</taxon>
        <taxon>Sphingobacteriia</taxon>
        <taxon>Sphingobacteriales</taxon>
        <taxon>Sphingobacteriaceae</taxon>
        <taxon>Sphingobacterium</taxon>
    </lineage>
</organism>
<accession>A0ABQ3HYS2</accession>
<keyword evidence="2" id="KW-1185">Reference proteome</keyword>
<sequence>MGKNENFSCRVITNGFIYVKLIITFVVTQKISKDAKKDHVFRFVCYATGFCWMSTGEEAARRRPYPRRDKSGAV</sequence>